<dbReference type="GO" id="GO:0005634">
    <property type="term" value="C:nucleus"/>
    <property type="evidence" value="ECO:0007669"/>
    <property type="project" value="InterPro"/>
</dbReference>
<reference evidence="2" key="2">
    <citation type="submission" date="2008-12" db="EMBL/GenBank/DDBJ databases">
        <title>Improved gene annotation of the rice (Oryza sativa) genomes.</title>
        <authorList>
            <person name="Wang J."/>
            <person name="Li R."/>
            <person name="Fan W."/>
            <person name="Huang Q."/>
            <person name="Zhang J."/>
            <person name="Zhou Y."/>
            <person name="Hu Y."/>
            <person name="Zi S."/>
            <person name="Li J."/>
            <person name="Ni P."/>
            <person name="Zheng H."/>
            <person name="Zhang Y."/>
            <person name="Zhao M."/>
            <person name="Hao Q."/>
            <person name="McDermott J."/>
            <person name="Samudrala R."/>
            <person name="Kristiansen K."/>
            <person name="Wong G.K.-S."/>
        </authorList>
    </citation>
    <scope>NUCLEOTIDE SEQUENCE</scope>
</reference>
<name>B9G224_ORYSJ</name>
<organism evidence="2">
    <name type="scientific">Oryza sativa subsp. japonica</name>
    <name type="common">Rice</name>
    <dbReference type="NCBI Taxonomy" id="39947"/>
    <lineage>
        <taxon>Eukaryota</taxon>
        <taxon>Viridiplantae</taxon>
        <taxon>Streptophyta</taxon>
        <taxon>Embryophyta</taxon>
        <taxon>Tracheophyta</taxon>
        <taxon>Spermatophyta</taxon>
        <taxon>Magnoliopsida</taxon>
        <taxon>Liliopsida</taxon>
        <taxon>Poales</taxon>
        <taxon>Poaceae</taxon>
        <taxon>BOP clade</taxon>
        <taxon>Oryzoideae</taxon>
        <taxon>Oryzeae</taxon>
        <taxon>Oryzinae</taxon>
        <taxon>Oryza</taxon>
        <taxon>Oryza sativa</taxon>
    </lineage>
</organism>
<dbReference type="PANTHER" id="PTHR22715:SF1">
    <property type="entry name" value="DNA BINDING PROTEIN"/>
    <property type="match status" value="1"/>
</dbReference>
<dbReference type="Proteomes" id="UP000007752">
    <property type="component" value="Chromosome 9"/>
</dbReference>
<proteinExistence type="predicted"/>
<gene>
    <name evidence="2" type="ORF">OsJ_28335</name>
</gene>
<reference evidence="2" key="1">
    <citation type="journal article" date="2005" name="PLoS Biol.">
        <title>The genomes of Oryza sativa: a history of duplications.</title>
        <authorList>
            <person name="Yu J."/>
            <person name="Wang J."/>
            <person name="Lin W."/>
            <person name="Li S."/>
            <person name="Li H."/>
            <person name="Zhou J."/>
            <person name="Ni P."/>
            <person name="Dong W."/>
            <person name="Hu S."/>
            <person name="Zeng C."/>
            <person name="Zhang J."/>
            <person name="Zhang Y."/>
            <person name="Li R."/>
            <person name="Xu Z."/>
            <person name="Li S."/>
            <person name="Li X."/>
            <person name="Zheng H."/>
            <person name="Cong L."/>
            <person name="Lin L."/>
            <person name="Yin J."/>
            <person name="Geng J."/>
            <person name="Li G."/>
            <person name="Shi J."/>
            <person name="Liu J."/>
            <person name="Lv H."/>
            <person name="Li J."/>
            <person name="Wang J."/>
            <person name="Deng Y."/>
            <person name="Ran L."/>
            <person name="Shi X."/>
            <person name="Wang X."/>
            <person name="Wu Q."/>
            <person name="Li C."/>
            <person name="Ren X."/>
            <person name="Wang J."/>
            <person name="Wang X."/>
            <person name="Li D."/>
            <person name="Liu D."/>
            <person name="Zhang X."/>
            <person name="Ji Z."/>
            <person name="Zhao W."/>
            <person name="Sun Y."/>
            <person name="Zhang Z."/>
            <person name="Bao J."/>
            <person name="Han Y."/>
            <person name="Dong L."/>
            <person name="Ji J."/>
            <person name="Chen P."/>
            <person name="Wu S."/>
            <person name="Liu J."/>
            <person name="Xiao Y."/>
            <person name="Bu D."/>
            <person name="Tan J."/>
            <person name="Yang L."/>
            <person name="Ye C."/>
            <person name="Zhang J."/>
            <person name="Xu J."/>
            <person name="Zhou Y."/>
            <person name="Yu Y."/>
            <person name="Zhang B."/>
            <person name="Zhuang S."/>
            <person name="Wei H."/>
            <person name="Liu B."/>
            <person name="Lei M."/>
            <person name="Yu H."/>
            <person name="Li Y."/>
            <person name="Xu H."/>
            <person name="Wei S."/>
            <person name="He X."/>
            <person name="Fang L."/>
            <person name="Zhang Z."/>
            <person name="Zhang Y."/>
            <person name="Huang X."/>
            <person name="Su Z."/>
            <person name="Tong W."/>
            <person name="Li J."/>
            <person name="Tong Z."/>
            <person name="Li S."/>
            <person name="Ye J."/>
            <person name="Wang L."/>
            <person name="Fang L."/>
            <person name="Lei T."/>
            <person name="Chen C."/>
            <person name="Chen H."/>
            <person name="Xu Z."/>
            <person name="Li H."/>
            <person name="Huang H."/>
            <person name="Zhang F."/>
            <person name="Xu H."/>
            <person name="Li N."/>
            <person name="Zhao C."/>
            <person name="Li S."/>
            <person name="Dong L."/>
            <person name="Huang Y."/>
            <person name="Li L."/>
            <person name="Xi Y."/>
            <person name="Qi Q."/>
            <person name="Li W."/>
            <person name="Zhang B."/>
            <person name="Hu W."/>
            <person name="Zhang Y."/>
            <person name="Tian X."/>
            <person name="Jiao Y."/>
            <person name="Liang X."/>
            <person name="Jin J."/>
            <person name="Gao L."/>
            <person name="Zheng W."/>
            <person name="Hao B."/>
            <person name="Liu S."/>
            <person name="Wang W."/>
            <person name="Yuan L."/>
            <person name="Cao M."/>
            <person name="McDermott J."/>
            <person name="Samudrala R."/>
            <person name="Wang J."/>
            <person name="Wong G.K."/>
            <person name="Yang H."/>
        </authorList>
    </citation>
    <scope>NUCLEOTIDE SEQUENCE [LARGE SCALE GENOMIC DNA]</scope>
</reference>
<feature type="region of interest" description="Disordered" evidence="1">
    <location>
        <begin position="150"/>
        <end position="173"/>
    </location>
</feature>
<dbReference type="SUPFAM" id="SSF50969">
    <property type="entry name" value="YVTN repeat-like/Quinoprotein amine dehydrogenase"/>
    <property type="match status" value="1"/>
</dbReference>
<accession>B9G224</accession>
<evidence type="ECO:0000256" key="1">
    <source>
        <dbReference type="SAM" id="MobiDB-lite"/>
    </source>
</evidence>
<dbReference type="PROSITE" id="PS51542">
    <property type="entry name" value="FYRN"/>
    <property type="match status" value="1"/>
</dbReference>
<dbReference type="InterPro" id="IPR011044">
    <property type="entry name" value="Quino_amine_DH_bsu"/>
</dbReference>
<dbReference type="EMBL" id="CM000146">
    <property type="protein sequence ID" value="EEE69170.1"/>
    <property type="molecule type" value="Genomic_DNA"/>
</dbReference>
<dbReference type="AlphaFoldDB" id="B9G224"/>
<dbReference type="InterPro" id="IPR015943">
    <property type="entry name" value="WD40/YVTN_repeat-like_dom_sf"/>
</dbReference>
<dbReference type="InterPro" id="IPR040092">
    <property type="entry name" value="TBRG1"/>
</dbReference>
<protein>
    <submittedName>
        <fullName evidence="2">Uncharacterized protein</fullName>
    </submittedName>
</protein>
<dbReference type="Gene3D" id="3.30.160.360">
    <property type="match status" value="1"/>
</dbReference>
<dbReference type="Gene3D" id="2.130.10.10">
    <property type="entry name" value="YVTN repeat-like/Quinoprotein amine dehydrogenase"/>
    <property type="match status" value="1"/>
</dbReference>
<sequence>MAEEDGDRFIEMVSAGTLYLSGEWERKYWSCSRGKDRYPYPVGYHAVRHFSGISYTMQIHQGPRGPLFQVTSTQGDSSTGPTPDIAWKNFHKKTAPKLFGFKNASVQRLLRELIVRSTGAVQLNLPHPVTSDANSPLSRKVEAEISDGNEVCMDKTGGPAKRSMRPSQEEGTAKRVHYQNISTSTDKCHNELDIIADEGSNEDATGSRCTSSSLEDMPCNSTHTLVDDNLGEFVADSPEQVALSSSSYLSSQKSDLESAEREVAKSMMSILLPQAIPFLNKTHRKKKKVKHKKREETISTTTALAENPSADGCRGVVVSTSTCEGINIKTSQTYSHGQSLCEMVKDCCGNDDGMIDEPGLKSDDMKVVADSFEDDEQGWCDNKSKSMGARCHDDDACSKESLPYGNREDHDGHSECQMGIDDGTNTPDVVYDHEKGQYVLSEALLACLEEEFGAKDNSCPANYNQIDVGRRQGEQHFEDPRSGINDDSSISVGMSDKSNLRSGLIDGYAQASAKSWTGNSRHGESLTNLLQSPVHSNAHNNSEKMGGKFDDTEFVDKFVAFDKYGMKRVNTVTVWPVDVRTKTGKRNHPLEEQKECQTGCRNGNENAMVSIGCGSYVCGRVPPKDEDNACHEHAPPDVNHLNGPLCRHKETSPRVSNLHLDLMGCYLHPMPVLSIVLNTKNNSSLLIYVLCGLLESCERFLYVYTIVPKDQQETAPYFVGYTPLLLSSLERSCTGNLPFERSGLQFTPDGQFLVLLGSIRMPYCRKQIIDCSCSLCKLDQCEDNYLKIVSVDLGYVSLLTKLMAYGSLSCILICEPNYIVTVEDGRNLHIWMMAAGWRIISEEYVIPSSGNVGNSIIELRRMPKSSTLIVGHDGTGSFSLCNALPDSEIPKMDVVLVNDKYVLQEWDISKRTLLATFTAPGIIVFQIRPVVSCSLQEDIILASVSDIERRLREITVTGVSRKADKESILSPGKDTAIWILISSASVAEYQSDLRAKEHNARWRLALLANKTLIMGTILDPRATAVDVCGNHGFAGTHGGLLYAWELSSGRKLAGTQCFNSGRVSCVAVDAKSGVVAVADDGCQLVLYSQNKVLSNARAEGNMFRIK</sequence>
<evidence type="ECO:0000313" key="2">
    <source>
        <dbReference type="EMBL" id="EEE69170.1"/>
    </source>
</evidence>
<dbReference type="InterPro" id="IPR003888">
    <property type="entry name" value="FYrich_N"/>
</dbReference>
<dbReference type="PANTHER" id="PTHR22715">
    <property type="entry name" value="TRANSFORMING GROWTH FACTOR BETA REGULATED GENE 1"/>
    <property type="match status" value="1"/>
</dbReference>